<evidence type="ECO:0000256" key="5">
    <source>
        <dbReference type="SAM" id="Phobius"/>
    </source>
</evidence>
<dbReference type="AlphaFoldDB" id="A0A5C1ALQ6"/>
<protein>
    <submittedName>
        <fullName evidence="7">VWA domain-containing protein</fullName>
    </submittedName>
</protein>
<dbReference type="InterPro" id="IPR024163">
    <property type="entry name" value="Aerotolerance_reg_N"/>
</dbReference>
<dbReference type="PROSITE" id="PS50234">
    <property type="entry name" value="VWFA"/>
    <property type="match status" value="1"/>
</dbReference>
<keyword evidence="3 5" id="KW-1133">Transmembrane helix</keyword>
<dbReference type="InterPro" id="IPR050768">
    <property type="entry name" value="UPF0353/GerABKA_families"/>
</dbReference>
<dbReference type="Pfam" id="PF07584">
    <property type="entry name" value="BatA"/>
    <property type="match status" value="1"/>
</dbReference>
<dbReference type="InterPro" id="IPR036465">
    <property type="entry name" value="vWFA_dom_sf"/>
</dbReference>
<dbReference type="Pfam" id="PF13519">
    <property type="entry name" value="VWA_2"/>
    <property type="match status" value="1"/>
</dbReference>
<dbReference type="PANTHER" id="PTHR22550">
    <property type="entry name" value="SPORE GERMINATION PROTEIN"/>
    <property type="match status" value="1"/>
</dbReference>
<dbReference type="Proteomes" id="UP000324974">
    <property type="component" value="Chromosome"/>
</dbReference>
<name>A0A5C1ALQ6_9BACT</name>
<accession>A0A5C1ALQ6</accession>
<keyword evidence="2 5" id="KW-0812">Transmembrane</keyword>
<dbReference type="SMART" id="SM00327">
    <property type="entry name" value="VWA"/>
    <property type="match status" value="1"/>
</dbReference>
<dbReference type="PANTHER" id="PTHR22550:SF5">
    <property type="entry name" value="LEUCINE ZIPPER PROTEIN 4"/>
    <property type="match status" value="1"/>
</dbReference>
<reference evidence="8" key="1">
    <citation type="submission" date="2019-08" db="EMBL/GenBank/DDBJ databases">
        <title>Limnoglobus roseus gen. nov., sp. nov., a novel freshwater planctomycete with a giant genome from the family Gemmataceae.</title>
        <authorList>
            <person name="Kulichevskaya I.S."/>
            <person name="Naumoff D.G."/>
            <person name="Miroshnikov K."/>
            <person name="Ivanova A."/>
            <person name="Philippov D.A."/>
            <person name="Hakobyan A."/>
            <person name="Rijpstra I.C."/>
            <person name="Sinninghe Damste J.S."/>
            <person name="Liesack W."/>
            <person name="Dedysh S.N."/>
        </authorList>
    </citation>
    <scope>NUCLEOTIDE SEQUENCE [LARGE SCALE GENOMIC DNA]</scope>
    <source>
        <strain evidence="8">PX52</strain>
    </source>
</reference>
<feature type="transmembrane region" description="Helical" evidence="5">
    <location>
        <begin position="316"/>
        <end position="339"/>
    </location>
</feature>
<evidence type="ECO:0000259" key="6">
    <source>
        <dbReference type="PROSITE" id="PS50234"/>
    </source>
</evidence>
<feature type="transmembrane region" description="Helical" evidence="5">
    <location>
        <begin position="6"/>
        <end position="23"/>
    </location>
</feature>
<dbReference type="KEGG" id="lrs:PX52LOC_06174"/>
<evidence type="ECO:0000313" key="8">
    <source>
        <dbReference type="Proteomes" id="UP000324974"/>
    </source>
</evidence>
<evidence type="ECO:0000256" key="3">
    <source>
        <dbReference type="ARBA" id="ARBA00022989"/>
    </source>
</evidence>
<sequence length="343" mass="37239">MSFTTLPYLLILPLAPLVLWWWLRRRKPALRYSDLSLLAKLPRGRAKAARWLAAGLRGGIVLCVILALAGPRFPDQTTRLPTEGIAMVFACDVSGSMAEQDFMWSPAEPPVARIAAAKRAFELFVTGGTTPDGTHFEGRPGDQIGLVVFAAWPHTECPLTLNHTVLLGILDAEKPRDSGLDAGTNIGDAIAEGLIRLKAASDRKRVLILLSDGEHNTTASGPDSPFTPQQAAQLAANLHVPIYTIECGGDPKPDASAEQRQQREDGRAVLKSVADLTGGKSFIANSGGDLRDIYQQIDRLERQPIVSFTYRRYHDLFPALTAAAVGGLALLILLEAIVWRRVP</sequence>
<dbReference type="RefSeq" id="WP_149113552.1">
    <property type="nucleotide sequence ID" value="NZ_CP042425.1"/>
</dbReference>
<organism evidence="7 8">
    <name type="scientific">Limnoglobus roseus</name>
    <dbReference type="NCBI Taxonomy" id="2598579"/>
    <lineage>
        <taxon>Bacteria</taxon>
        <taxon>Pseudomonadati</taxon>
        <taxon>Planctomycetota</taxon>
        <taxon>Planctomycetia</taxon>
        <taxon>Gemmatales</taxon>
        <taxon>Gemmataceae</taxon>
        <taxon>Limnoglobus</taxon>
    </lineage>
</organism>
<dbReference type="SUPFAM" id="SSF53300">
    <property type="entry name" value="vWA-like"/>
    <property type="match status" value="1"/>
</dbReference>
<keyword evidence="4 5" id="KW-0472">Membrane</keyword>
<keyword evidence="8" id="KW-1185">Reference proteome</keyword>
<dbReference type="OrthoDB" id="6206554at2"/>
<gene>
    <name evidence="7" type="ORF">PX52LOC_06174</name>
</gene>
<evidence type="ECO:0000256" key="1">
    <source>
        <dbReference type="ARBA" id="ARBA00022475"/>
    </source>
</evidence>
<dbReference type="EMBL" id="CP042425">
    <property type="protein sequence ID" value="QEL19117.1"/>
    <property type="molecule type" value="Genomic_DNA"/>
</dbReference>
<evidence type="ECO:0000313" key="7">
    <source>
        <dbReference type="EMBL" id="QEL19117.1"/>
    </source>
</evidence>
<dbReference type="Gene3D" id="3.40.50.410">
    <property type="entry name" value="von Willebrand factor, type A domain"/>
    <property type="match status" value="1"/>
</dbReference>
<dbReference type="InterPro" id="IPR002035">
    <property type="entry name" value="VWF_A"/>
</dbReference>
<proteinExistence type="predicted"/>
<feature type="transmembrane region" description="Helical" evidence="5">
    <location>
        <begin position="48"/>
        <end position="69"/>
    </location>
</feature>
<evidence type="ECO:0000256" key="4">
    <source>
        <dbReference type="ARBA" id="ARBA00023136"/>
    </source>
</evidence>
<feature type="domain" description="VWFA" evidence="6">
    <location>
        <begin position="86"/>
        <end position="297"/>
    </location>
</feature>
<keyword evidence="1" id="KW-1003">Cell membrane</keyword>
<evidence type="ECO:0000256" key="2">
    <source>
        <dbReference type="ARBA" id="ARBA00022692"/>
    </source>
</evidence>